<dbReference type="HOGENOM" id="CLU_3049514_0_0_6"/>
<reference evidence="1 2" key="1">
    <citation type="journal article" date="2000" name="Nature">
        <title>The genome sequence of the plant pathogen Xylella fastidiosa.</title>
        <authorList>
            <person name="Simpson A.J."/>
            <person name="Reinach F.C."/>
            <person name="Arruda P."/>
            <person name="Abreu F.A."/>
            <person name="Acencio M."/>
            <person name="Alvarenga R."/>
            <person name="Alves L.M."/>
            <person name="Araya J.E."/>
            <person name="Baia G.S."/>
            <person name="Baptista C.S."/>
            <person name="Barros M.H."/>
            <person name="Bonaccorsi E.D."/>
            <person name="Bordin S."/>
            <person name="Bove J.M."/>
            <person name="Briones M.R."/>
            <person name="Bueno M.R."/>
            <person name="Camargo A.A."/>
            <person name="Camargo L.E."/>
            <person name="Carraro D.M."/>
            <person name="Carrer H."/>
            <person name="Colauto N.B."/>
            <person name="Colombo C."/>
            <person name="Costa F.F."/>
            <person name="Costa M.C."/>
            <person name="Costa-Neto C.M."/>
            <person name="Coutinho L.L."/>
            <person name="Cristofani M."/>
            <person name="Dias-Neto E."/>
            <person name="Docena C."/>
            <person name="El-Dorry H."/>
            <person name="Facincani A.P."/>
            <person name="Ferreira A.J."/>
            <person name="Ferreira V.C."/>
            <person name="Ferro J.A."/>
            <person name="Fraga J.S."/>
            <person name="Franca S.C."/>
            <person name="Franco M.C."/>
            <person name="Frohme M."/>
            <person name="Furlan L.R."/>
            <person name="Garnier M."/>
            <person name="Goldman G.H."/>
            <person name="Goldman M.H."/>
            <person name="Gomes S.L."/>
            <person name="Gruber A."/>
            <person name="Ho P.L."/>
            <person name="Hoheisel J.D."/>
            <person name="Junqueira M.L."/>
            <person name="Kemper E.L."/>
            <person name="Kitajima J.P."/>
            <person name="Krieger J.E."/>
            <person name="Kuramae E.E."/>
            <person name="Laigret F."/>
            <person name="Lambais M.R."/>
            <person name="Leite L.C."/>
            <person name="Lemos E.G."/>
            <person name="Lemos M.V."/>
            <person name="Lopes S.A."/>
            <person name="Lopes C.R."/>
            <person name="Machado J.A."/>
            <person name="Machado M.A."/>
            <person name="Madeira A.M."/>
            <person name="Madeira H.M."/>
            <person name="Marino C.L."/>
            <person name="Marques M.V."/>
            <person name="Martins E.A."/>
            <person name="Martins E.M."/>
            <person name="Matsukuma A.Y."/>
            <person name="Menck C.F."/>
            <person name="Miracca E.C."/>
            <person name="Miyaki C.Y."/>
            <person name="Monteriro-Vitorello C.B."/>
            <person name="Moon D.H."/>
            <person name="Nagai M.A."/>
            <person name="Nascimento A.L."/>
            <person name="Netto L.E."/>
            <person name="Nhani A.Jr."/>
            <person name="Nobrega F.G."/>
            <person name="Nunes L.R."/>
            <person name="Oliveira M.A."/>
            <person name="de Oliveira M.C."/>
            <person name="de Oliveira R.C."/>
            <person name="Palmieri D.A."/>
            <person name="Paris A."/>
            <person name="Peixoto B.R."/>
            <person name="Pereira G.A."/>
            <person name="Pereira H.A.Jr."/>
            <person name="Pesquero J.B."/>
            <person name="Quaggio R.B."/>
            <person name="Roberto P.G."/>
            <person name="Rodrigues V."/>
            <person name="de M Rosa A.J."/>
            <person name="de Rosa V.E.Jr."/>
            <person name="de Sa R.G."/>
            <person name="Santelli R.V."/>
            <person name="Sawasaki H.E."/>
            <person name="da Silva A.C."/>
            <person name="da Silva A.M."/>
            <person name="da Silva F.R."/>
            <person name="da Silva W.A.Jr."/>
            <person name="da Silveira J.F."/>
            <person name="Silvestri M.L."/>
            <person name="Siqueira W.J."/>
            <person name="de Souza A.A."/>
            <person name="de Souza A.P."/>
            <person name="Terenzi M.F."/>
            <person name="Truffi D."/>
            <person name="Tsai S.M."/>
            <person name="Tsuhako M.H."/>
            <person name="Vallada H."/>
            <person name="Van Sluys M.A."/>
            <person name="Verjovski-Almeida S."/>
            <person name="Vettore A.L."/>
            <person name="Zago M.A."/>
            <person name="Zatz M."/>
            <person name="Meidanis J."/>
            <person name="Setubal J.C."/>
        </authorList>
    </citation>
    <scope>NUCLEOTIDE SEQUENCE [LARGE SCALE GENOMIC DNA]</scope>
    <source>
        <strain evidence="1 2">9a5c</strain>
    </source>
</reference>
<protein>
    <submittedName>
        <fullName evidence="1">Uncharacterized protein</fullName>
    </submittedName>
</protein>
<proteinExistence type="predicted"/>
<dbReference type="PIR" id="C82603">
    <property type="entry name" value="C82603"/>
</dbReference>
<name>Q9PBR4_XYLFA</name>
<dbReference type="STRING" id="160492.XF_2076"/>
<dbReference type="EMBL" id="AE003849">
    <property type="protein sequence ID" value="AAF84875.1"/>
    <property type="molecule type" value="Genomic_DNA"/>
</dbReference>
<dbReference type="Proteomes" id="UP000000812">
    <property type="component" value="Chromosome"/>
</dbReference>
<gene>
    <name evidence="1" type="ordered locus">XF_2076</name>
</gene>
<organism evidence="1 2">
    <name type="scientific">Xylella fastidiosa (strain 9a5c)</name>
    <dbReference type="NCBI Taxonomy" id="160492"/>
    <lineage>
        <taxon>Bacteria</taxon>
        <taxon>Pseudomonadati</taxon>
        <taxon>Pseudomonadota</taxon>
        <taxon>Gammaproteobacteria</taxon>
        <taxon>Lysobacterales</taxon>
        <taxon>Lysobacteraceae</taxon>
        <taxon>Xylella</taxon>
    </lineage>
</organism>
<accession>Q9PBR4</accession>
<evidence type="ECO:0000313" key="2">
    <source>
        <dbReference type="Proteomes" id="UP000000812"/>
    </source>
</evidence>
<sequence length="54" mass="6302">MSWSAFSQLSFQMRPTDSMGTIMIKRLQAALKFLKLRHQQLCLCFAQTVPKARR</sequence>
<dbReference type="AlphaFoldDB" id="Q9PBR4"/>
<evidence type="ECO:0000313" key="1">
    <source>
        <dbReference type="EMBL" id="AAF84875.1"/>
    </source>
</evidence>
<dbReference type="KEGG" id="xfa:XF_2076"/>